<sequence>MAESAASIPAKELLDGLYAQGAEHDADWSGVTDDTLQALRQAADSGDAALQSLMTNLAFSKFQGQADQAQRLSSALAGIKAFMVAEIFDELPTTSIEELRAAAEAAGYDVEVLA</sequence>
<evidence type="ECO:0000313" key="2">
    <source>
        <dbReference type="Proteomes" id="UP000294513"/>
    </source>
</evidence>
<evidence type="ECO:0000313" key="1">
    <source>
        <dbReference type="EMBL" id="TDD93847.1"/>
    </source>
</evidence>
<comment type="caution">
    <text evidence="1">The sequence shown here is derived from an EMBL/GenBank/DDBJ whole genome shotgun (WGS) entry which is preliminary data.</text>
</comment>
<protein>
    <submittedName>
        <fullName evidence="1">Uncharacterized protein</fullName>
    </submittedName>
</protein>
<reference evidence="1 2" key="1">
    <citation type="submission" date="2019-03" db="EMBL/GenBank/DDBJ databases">
        <title>Draft genome sequences of novel Actinobacteria.</title>
        <authorList>
            <person name="Sahin N."/>
            <person name="Ay H."/>
            <person name="Saygin H."/>
        </authorList>
    </citation>
    <scope>NUCLEOTIDE SEQUENCE [LARGE SCALE GENOMIC DNA]</scope>
    <source>
        <strain evidence="1 2">H3C3</strain>
    </source>
</reference>
<dbReference type="EMBL" id="SMKU01000025">
    <property type="protein sequence ID" value="TDD93847.1"/>
    <property type="molecule type" value="Genomic_DNA"/>
</dbReference>
<keyword evidence="2" id="KW-1185">Reference proteome</keyword>
<dbReference type="Proteomes" id="UP000294513">
    <property type="component" value="Unassembled WGS sequence"/>
</dbReference>
<organism evidence="1 2">
    <name type="scientific">Actinomadura rubrisoli</name>
    <dbReference type="NCBI Taxonomy" id="2530368"/>
    <lineage>
        <taxon>Bacteria</taxon>
        <taxon>Bacillati</taxon>
        <taxon>Actinomycetota</taxon>
        <taxon>Actinomycetes</taxon>
        <taxon>Streptosporangiales</taxon>
        <taxon>Thermomonosporaceae</taxon>
        <taxon>Actinomadura</taxon>
    </lineage>
</organism>
<proteinExistence type="predicted"/>
<dbReference type="RefSeq" id="WP_131890560.1">
    <property type="nucleotide sequence ID" value="NZ_SMKU01000025.1"/>
</dbReference>
<name>A0A4V2YYN2_9ACTN</name>
<dbReference type="AlphaFoldDB" id="A0A4V2YYN2"/>
<dbReference type="OrthoDB" id="4242376at2"/>
<accession>A0A4V2YYN2</accession>
<gene>
    <name evidence="1" type="ORF">E1298_08075</name>
</gene>